<dbReference type="SMART" id="SM00850">
    <property type="entry name" value="LytTR"/>
    <property type="match status" value="1"/>
</dbReference>
<evidence type="ECO:0000259" key="3">
    <source>
        <dbReference type="PROSITE" id="PS50930"/>
    </source>
</evidence>
<dbReference type="Pfam" id="PF00072">
    <property type="entry name" value="Response_reg"/>
    <property type="match status" value="1"/>
</dbReference>
<dbReference type="Gene3D" id="3.40.50.2300">
    <property type="match status" value="1"/>
</dbReference>
<dbReference type="Gene3D" id="2.40.50.1020">
    <property type="entry name" value="LytTr DNA-binding domain"/>
    <property type="match status" value="1"/>
</dbReference>
<dbReference type="OrthoDB" id="1646880at2"/>
<comment type="caution">
    <text evidence="4">The sequence shown here is derived from an EMBL/GenBank/DDBJ whole genome shotgun (WGS) entry which is preliminary data.</text>
</comment>
<dbReference type="GO" id="GO:0003677">
    <property type="term" value="F:DNA binding"/>
    <property type="evidence" value="ECO:0007669"/>
    <property type="project" value="InterPro"/>
</dbReference>
<feature type="domain" description="Response regulatory" evidence="2">
    <location>
        <begin position="5"/>
        <end position="120"/>
    </location>
</feature>
<evidence type="ECO:0000313" key="5">
    <source>
        <dbReference type="Proteomes" id="UP000256779"/>
    </source>
</evidence>
<feature type="modified residue" description="4-aspartylphosphate" evidence="1">
    <location>
        <position position="55"/>
    </location>
</feature>
<accession>A0A3D9L6C5</accession>
<dbReference type="InterPro" id="IPR007492">
    <property type="entry name" value="LytTR_DNA-bd_dom"/>
</dbReference>
<dbReference type="SMART" id="SM00448">
    <property type="entry name" value="REC"/>
    <property type="match status" value="1"/>
</dbReference>
<dbReference type="EMBL" id="QREG01000003">
    <property type="protein sequence ID" value="REE01730.1"/>
    <property type="molecule type" value="Genomic_DNA"/>
</dbReference>
<dbReference type="Proteomes" id="UP000256779">
    <property type="component" value="Unassembled WGS sequence"/>
</dbReference>
<dbReference type="PANTHER" id="PTHR37299:SF1">
    <property type="entry name" value="STAGE 0 SPORULATION PROTEIN A HOMOLOG"/>
    <property type="match status" value="1"/>
</dbReference>
<evidence type="ECO:0000259" key="2">
    <source>
        <dbReference type="PROSITE" id="PS50110"/>
    </source>
</evidence>
<dbReference type="PROSITE" id="PS50930">
    <property type="entry name" value="HTH_LYTTR"/>
    <property type="match status" value="1"/>
</dbReference>
<proteinExistence type="predicted"/>
<dbReference type="GO" id="GO:0000156">
    <property type="term" value="F:phosphorelay response regulator activity"/>
    <property type="evidence" value="ECO:0007669"/>
    <property type="project" value="InterPro"/>
</dbReference>
<gene>
    <name evidence="4" type="ORF">C7460_103247</name>
</gene>
<dbReference type="InterPro" id="IPR046947">
    <property type="entry name" value="LytR-like"/>
</dbReference>
<dbReference type="InterPro" id="IPR011006">
    <property type="entry name" value="CheY-like_superfamily"/>
</dbReference>
<dbReference type="SUPFAM" id="SSF52172">
    <property type="entry name" value="CheY-like"/>
    <property type="match status" value="1"/>
</dbReference>
<evidence type="ECO:0000256" key="1">
    <source>
        <dbReference type="PROSITE-ProRule" id="PRU00169"/>
    </source>
</evidence>
<name>A0A3D9L6C5_MARFU</name>
<dbReference type="PANTHER" id="PTHR37299">
    <property type="entry name" value="TRANSCRIPTIONAL REGULATOR-RELATED"/>
    <property type="match status" value="1"/>
</dbReference>
<dbReference type="AlphaFoldDB" id="A0A3D9L6C5"/>
<evidence type="ECO:0000313" key="4">
    <source>
        <dbReference type="EMBL" id="REE01730.1"/>
    </source>
</evidence>
<dbReference type="RefSeq" id="WP_115867006.1">
    <property type="nucleotide sequence ID" value="NZ_QREG01000003.1"/>
</dbReference>
<dbReference type="InterPro" id="IPR001789">
    <property type="entry name" value="Sig_transdc_resp-reg_receiver"/>
</dbReference>
<dbReference type="Pfam" id="PF04397">
    <property type="entry name" value="LytTR"/>
    <property type="match status" value="1"/>
</dbReference>
<protein>
    <submittedName>
        <fullName evidence="4">LytTR family two component transcriptional regulator</fullName>
    </submittedName>
</protein>
<sequence length="231" mass="26456">MRSKKILIIEDDDEISLYLQFLLNKLKYQSLGITKNYYDSIEKIESCHPELLLIDIKLKGEKTGVDIAKYVADTTGIPVIFITSVAITDVLSEIKLPNVKGFLSKPFKDDDLLAAIELATPASNQQSLASNQSFFIRQKSGFIRLDKKEIRYMEADGSYTNIHADRKYVIRKNLKESEELVNSNDFIRIHRSYIINECQVVNIRTNEVDLNDITLPLSKSGYELIKSRFNL</sequence>
<feature type="domain" description="HTH LytTR-type" evidence="3">
    <location>
        <begin position="134"/>
        <end position="231"/>
    </location>
</feature>
<organism evidence="4 5">
    <name type="scientific">Marinoscillum furvescens DSM 4134</name>
    <dbReference type="NCBI Taxonomy" id="1122208"/>
    <lineage>
        <taxon>Bacteria</taxon>
        <taxon>Pseudomonadati</taxon>
        <taxon>Bacteroidota</taxon>
        <taxon>Cytophagia</taxon>
        <taxon>Cytophagales</taxon>
        <taxon>Reichenbachiellaceae</taxon>
        <taxon>Marinoscillum</taxon>
    </lineage>
</organism>
<dbReference type="PROSITE" id="PS50110">
    <property type="entry name" value="RESPONSE_REGULATORY"/>
    <property type="match status" value="1"/>
</dbReference>
<keyword evidence="1" id="KW-0597">Phosphoprotein</keyword>
<reference evidence="4 5" key="1">
    <citation type="submission" date="2018-07" db="EMBL/GenBank/DDBJ databases">
        <title>Genomic Encyclopedia of Type Strains, Phase IV (KMG-IV): sequencing the most valuable type-strain genomes for metagenomic binning, comparative biology and taxonomic classification.</title>
        <authorList>
            <person name="Goeker M."/>
        </authorList>
    </citation>
    <scope>NUCLEOTIDE SEQUENCE [LARGE SCALE GENOMIC DNA]</scope>
    <source>
        <strain evidence="4 5">DSM 4134</strain>
    </source>
</reference>
<keyword evidence="5" id="KW-1185">Reference proteome</keyword>